<accession>A0A834YBI0</accession>
<proteinExistence type="predicted"/>
<evidence type="ECO:0000313" key="2">
    <source>
        <dbReference type="Proteomes" id="UP000655225"/>
    </source>
</evidence>
<dbReference type="Gene3D" id="2.40.50.140">
    <property type="entry name" value="Nucleic acid-binding proteins"/>
    <property type="match status" value="1"/>
</dbReference>
<protein>
    <submittedName>
        <fullName evidence="1">Uncharacterized protein</fullName>
    </submittedName>
</protein>
<dbReference type="AlphaFoldDB" id="A0A834YBI0"/>
<organism evidence="1 2">
    <name type="scientific">Tetracentron sinense</name>
    <name type="common">Spur-leaf</name>
    <dbReference type="NCBI Taxonomy" id="13715"/>
    <lineage>
        <taxon>Eukaryota</taxon>
        <taxon>Viridiplantae</taxon>
        <taxon>Streptophyta</taxon>
        <taxon>Embryophyta</taxon>
        <taxon>Tracheophyta</taxon>
        <taxon>Spermatophyta</taxon>
        <taxon>Magnoliopsida</taxon>
        <taxon>Trochodendrales</taxon>
        <taxon>Trochodendraceae</taxon>
        <taxon>Tetracentron</taxon>
    </lineage>
</organism>
<comment type="caution">
    <text evidence="1">The sequence shown here is derived from an EMBL/GenBank/DDBJ whole genome shotgun (WGS) entry which is preliminary data.</text>
</comment>
<dbReference type="Proteomes" id="UP000655225">
    <property type="component" value="Unassembled WGS sequence"/>
</dbReference>
<dbReference type="EMBL" id="JABCRI010000022">
    <property type="protein sequence ID" value="KAF8379086.1"/>
    <property type="molecule type" value="Genomic_DNA"/>
</dbReference>
<dbReference type="InterPro" id="IPR012340">
    <property type="entry name" value="NA-bd_OB-fold"/>
</dbReference>
<dbReference type="SUPFAM" id="SSF50249">
    <property type="entry name" value="Nucleic acid-binding proteins"/>
    <property type="match status" value="1"/>
</dbReference>
<name>A0A834YBI0_TETSI</name>
<dbReference type="OrthoDB" id="1930928at2759"/>
<evidence type="ECO:0000313" key="1">
    <source>
        <dbReference type="EMBL" id="KAF8379086.1"/>
    </source>
</evidence>
<reference evidence="1 2" key="1">
    <citation type="submission" date="2020-04" db="EMBL/GenBank/DDBJ databases">
        <title>Plant Genome Project.</title>
        <authorList>
            <person name="Zhang R.-G."/>
        </authorList>
    </citation>
    <scope>NUCLEOTIDE SEQUENCE [LARGE SCALE GENOMIC DNA]</scope>
    <source>
        <strain evidence="1">YNK0</strain>
        <tissue evidence="1">Leaf</tissue>
    </source>
</reference>
<sequence length="211" mass="23925">MCHHCGAKRFYHELVGFCCSDGQISLVTNDYPEELYTLLTLNSKDVVEFRQYVSTYNNTFAFTSLGVKYEPNLCKRNRGLYTFKFTSNETEAISSVVDTKPIVVVTHVRVLDFNGLSLSTRGSTTITINPDIPEAISLQTWSLEHTDILNELWLLLCSETSVVSKIYSILQCKYDYVDLLKENRENIEVNANSTDSTILLNCNDGHQPKSN</sequence>
<keyword evidence="2" id="KW-1185">Reference proteome</keyword>
<gene>
    <name evidence="1" type="ORF">HHK36_028515</name>
</gene>